<keyword evidence="1" id="KW-0479">Metal-binding</keyword>
<dbReference type="InterPro" id="IPR035896">
    <property type="entry name" value="AN1-like_Znf"/>
</dbReference>
<keyword evidence="2 4" id="KW-0863">Zinc-finger</keyword>
<name>A0A6A6TA51_9PLEO</name>
<dbReference type="PANTHER" id="PTHR14677">
    <property type="entry name" value="ARSENITE INDUCUBLE RNA ASSOCIATED PROTEIN AIP-1-RELATED"/>
    <property type="match status" value="1"/>
</dbReference>
<dbReference type="PROSITE" id="PS51039">
    <property type="entry name" value="ZF_AN1"/>
    <property type="match status" value="2"/>
</dbReference>
<reference evidence="6" key="1">
    <citation type="journal article" date="2020" name="Stud. Mycol.">
        <title>101 Dothideomycetes genomes: a test case for predicting lifestyles and emergence of pathogens.</title>
        <authorList>
            <person name="Haridas S."/>
            <person name="Albert R."/>
            <person name="Binder M."/>
            <person name="Bloem J."/>
            <person name="Labutti K."/>
            <person name="Salamov A."/>
            <person name="Andreopoulos B."/>
            <person name="Baker S."/>
            <person name="Barry K."/>
            <person name="Bills G."/>
            <person name="Bluhm B."/>
            <person name="Cannon C."/>
            <person name="Castanera R."/>
            <person name="Culley D."/>
            <person name="Daum C."/>
            <person name="Ezra D."/>
            <person name="Gonzalez J."/>
            <person name="Henrissat B."/>
            <person name="Kuo A."/>
            <person name="Liang C."/>
            <person name="Lipzen A."/>
            <person name="Lutzoni F."/>
            <person name="Magnuson J."/>
            <person name="Mondo S."/>
            <person name="Nolan M."/>
            <person name="Ohm R."/>
            <person name="Pangilinan J."/>
            <person name="Park H.-J."/>
            <person name="Ramirez L."/>
            <person name="Alfaro M."/>
            <person name="Sun H."/>
            <person name="Tritt A."/>
            <person name="Yoshinaga Y."/>
            <person name="Zwiers L.-H."/>
            <person name="Turgeon B."/>
            <person name="Goodwin S."/>
            <person name="Spatafora J."/>
            <person name="Crous P."/>
            <person name="Grigoriev I."/>
        </authorList>
    </citation>
    <scope>NUCLEOTIDE SEQUENCE</scope>
    <source>
        <strain evidence="6">CBS 122681</strain>
    </source>
</reference>
<organism evidence="6 7">
    <name type="scientific">Lophiostoma macrostomum CBS 122681</name>
    <dbReference type="NCBI Taxonomy" id="1314788"/>
    <lineage>
        <taxon>Eukaryota</taxon>
        <taxon>Fungi</taxon>
        <taxon>Dikarya</taxon>
        <taxon>Ascomycota</taxon>
        <taxon>Pezizomycotina</taxon>
        <taxon>Dothideomycetes</taxon>
        <taxon>Pleosporomycetidae</taxon>
        <taxon>Pleosporales</taxon>
        <taxon>Lophiostomataceae</taxon>
        <taxon>Lophiostoma</taxon>
    </lineage>
</organism>
<dbReference type="Proteomes" id="UP000799324">
    <property type="component" value="Unassembled WGS sequence"/>
</dbReference>
<feature type="domain" description="AN1-type" evidence="5">
    <location>
        <begin position="85"/>
        <end position="137"/>
    </location>
</feature>
<dbReference type="OrthoDB" id="431929at2759"/>
<keyword evidence="3" id="KW-0862">Zinc</keyword>
<evidence type="ECO:0000259" key="5">
    <source>
        <dbReference type="PROSITE" id="PS51039"/>
    </source>
</evidence>
<evidence type="ECO:0000313" key="6">
    <source>
        <dbReference type="EMBL" id="KAF2656121.1"/>
    </source>
</evidence>
<protein>
    <submittedName>
        <fullName evidence="6">AN1 zinc finger protein-like protein</fullName>
    </submittedName>
</protein>
<evidence type="ECO:0000256" key="1">
    <source>
        <dbReference type="ARBA" id="ARBA00022723"/>
    </source>
</evidence>
<gene>
    <name evidence="6" type="ORF">K491DRAFT_597522</name>
</gene>
<dbReference type="SUPFAM" id="SSF118310">
    <property type="entry name" value="AN1-like Zinc finger"/>
    <property type="match status" value="2"/>
</dbReference>
<evidence type="ECO:0000256" key="4">
    <source>
        <dbReference type="PROSITE-ProRule" id="PRU00449"/>
    </source>
</evidence>
<dbReference type="AlphaFoldDB" id="A0A6A6TA51"/>
<dbReference type="InterPro" id="IPR000058">
    <property type="entry name" value="Znf_AN1"/>
</dbReference>
<dbReference type="GO" id="GO:0005737">
    <property type="term" value="C:cytoplasm"/>
    <property type="evidence" value="ECO:0007669"/>
    <property type="project" value="TreeGrafter"/>
</dbReference>
<evidence type="ECO:0000313" key="7">
    <source>
        <dbReference type="Proteomes" id="UP000799324"/>
    </source>
</evidence>
<dbReference type="EMBL" id="MU004340">
    <property type="protein sequence ID" value="KAF2656121.1"/>
    <property type="molecule type" value="Genomic_DNA"/>
</dbReference>
<accession>A0A6A6TA51</accession>
<evidence type="ECO:0000256" key="2">
    <source>
        <dbReference type="ARBA" id="ARBA00022771"/>
    </source>
</evidence>
<dbReference type="Gene3D" id="4.10.1110.10">
    <property type="entry name" value="AN1-like Zinc finger"/>
    <property type="match status" value="2"/>
</dbReference>
<dbReference type="Pfam" id="PF25327">
    <property type="entry name" value="UBL_ZFAND1"/>
    <property type="match status" value="1"/>
</dbReference>
<evidence type="ECO:0000256" key="3">
    <source>
        <dbReference type="ARBA" id="ARBA00022833"/>
    </source>
</evidence>
<dbReference type="InterPro" id="IPR057358">
    <property type="entry name" value="UBL_ZFAND1-like"/>
</dbReference>
<sequence length="319" mass="34685">MAPSTPSPNPEAATESNTEMHDGDVEAIGAHCQYCRKLDFLPYQCQSCKGTFCGDHHTPTSHACTKAGSLPDNRTSSSTLLTSRVADERDCAEPSCKSKISLALTTGVRCTRCNRQYCLKHRMQEDHNCANLIPLGARPANGLQRHRDQGISALAKLKTWAAEQRAQKEAQSKEKKGFLGIGSKKSSAAAQALAATNELKRTAKGDAGVPQEKRVYLYVEASADTTRAKHPTGKFYYNKDWTVGRVLDMAAKALQVQNVNNRGGNGDEKLHVFHVEGGRLLLFNEKIGDPCASGNMVVLIRGLFETGQSKQDDTGLPKP</sequence>
<dbReference type="SMART" id="SM00154">
    <property type="entry name" value="ZnF_AN1"/>
    <property type="match status" value="2"/>
</dbReference>
<dbReference type="PANTHER" id="PTHR14677:SF40">
    <property type="entry name" value="CDC48-ASSOCIATED UBIQUITIN-LIKE_ZINC FINGER PROTEIN 1"/>
    <property type="match status" value="1"/>
</dbReference>
<keyword evidence="7" id="KW-1185">Reference proteome</keyword>
<feature type="domain" description="AN1-type" evidence="5">
    <location>
        <begin position="26"/>
        <end position="72"/>
    </location>
</feature>
<dbReference type="Pfam" id="PF01428">
    <property type="entry name" value="zf-AN1"/>
    <property type="match status" value="2"/>
</dbReference>
<proteinExistence type="predicted"/>
<dbReference type="GO" id="GO:0008270">
    <property type="term" value="F:zinc ion binding"/>
    <property type="evidence" value="ECO:0007669"/>
    <property type="project" value="UniProtKB-KW"/>
</dbReference>